<comment type="caution">
    <text evidence="2">The sequence shown here is derived from an EMBL/GenBank/DDBJ whole genome shotgun (WGS) entry which is preliminary data.</text>
</comment>
<evidence type="ECO:0000256" key="1">
    <source>
        <dbReference type="SAM" id="Phobius"/>
    </source>
</evidence>
<feature type="transmembrane region" description="Helical" evidence="1">
    <location>
        <begin position="87"/>
        <end position="110"/>
    </location>
</feature>
<dbReference type="Proteomes" id="UP001161405">
    <property type="component" value="Unassembled WGS sequence"/>
</dbReference>
<feature type="transmembrane region" description="Helical" evidence="1">
    <location>
        <begin position="152"/>
        <end position="175"/>
    </location>
</feature>
<keyword evidence="3" id="KW-1185">Reference proteome</keyword>
<reference evidence="2" key="1">
    <citation type="journal article" date="2014" name="Int. J. Syst. Evol. Microbiol.">
        <title>Complete genome of a new Firmicutes species belonging to the dominant human colonic microbiota ('Ruminococcus bicirculans') reveals two chromosomes and a selective capacity to utilize plant glucans.</title>
        <authorList>
            <consortium name="NISC Comparative Sequencing Program"/>
            <person name="Wegmann U."/>
            <person name="Louis P."/>
            <person name="Goesmann A."/>
            <person name="Henrissat B."/>
            <person name="Duncan S.H."/>
            <person name="Flint H.J."/>
        </authorList>
    </citation>
    <scope>NUCLEOTIDE SEQUENCE</scope>
    <source>
        <strain evidence="2">NBRC 107169</strain>
    </source>
</reference>
<feature type="transmembrane region" description="Helical" evidence="1">
    <location>
        <begin position="119"/>
        <end position="140"/>
    </location>
</feature>
<reference evidence="2" key="2">
    <citation type="submission" date="2023-01" db="EMBL/GenBank/DDBJ databases">
        <title>Draft genome sequence of Maritalea porphyrae strain NBRC 107169.</title>
        <authorList>
            <person name="Sun Q."/>
            <person name="Mori K."/>
        </authorList>
    </citation>
    <scope>NUCLEOTIDE SEQUENCE</scope>
    <source>
        <strain evidence="2">NBRC 107169</strain>
    </source>
</reference>
<gene>
    <name evidence="2" type="ORF">GCM10007879_06790</name>
</gene>
<evidence type="ECO:0000313" key="3">
    <source>
        <dbReference type="Proteomes" id="UP001161405"/>
    </source>
</evidence>
<dbReference type="RefSeq" id="WP_284362035.1">
    <property type="nucleotide sequence ID" value="NZ_BSNI01000001.1"/>
</dbReference>
<dbReference type="EMBL" id="BSNI01000001">
    <property type="protein sequence ID" value="GLQ16430.1"/>
    <property type="molecule type" value="Genomic_DNA"/>
</dbReference>
<sequence length="180" mass="20261">MTLIVGLVLLLLAVVLCLTGSPIWWYSFYLAAIYIFAKGDQNAWLPKYRLGGVLRFYLVTVVTGVIVESTRVSLDLWDYHPLLNGVWGVLAFVLFGYFFMMLAMASAYAVARNAVKHRIFAAVLVLGVLVVPAEIANRYVPVWYEPTNDWVLLLFVVGYILEMLIAIFAFNRFLVGGSRV</sequence>
<evidence type="ECO:0000313" key="2">
    <source>
        <dbReference type="EMBL" id="GLQ16430.1"/>
    </source>
</evidence>
<protein>
    <submittedName>
        <fullName evidence="2">Uncharacterized protein</fullName>
    </submittedName>
</protein>
<feature type="transmembrane region" description="Helical" evidence="1">
    <location>
        <begin position="6"/>
        <end position="36"/>
    </location>
</feature>
<keyword evidence="1" id="KW-0472">Membrane</keyword>
<accession>A0ABQ5UQ41</accession>
<name>A0ABQ5UQ41_9HYPH</name>
<organism evidence="2 3">
    <name type="scientific">Maritalea porphyrae</name>
    <dbReference type="NCBI Taxonomy" id="880732"/>
    <lineage>
        <taxon>Bacteria</taxon>
        <taxon>Pseudomonadati</taxon>
        <taxon>Pseudomonadota</taxon>
        <taxon>Alphaproteobacteria</taxon>
        <taxon>Hyphomicrobiales</taxon>
        <taxon>Devosiaceae</taxon>
        <taxon>Maritalea</taxon>
    </lineage>
</organism>
<feature type="transmembrane region" description="Helical" evidence="1">
    <location>
        <begin position="48"/>
        <end position="67"/>
    </location>
</feature>
<keyword evidence="1" id="KW-0812">Transmembrane</keyword>
<keyword evidence="1" id="KW-1133">Transmembrane helix</keyword>
<proteinExistence type="predicted"/>